<evidence type="ECO:0000256" key="2">
    <source>
        <dbReference type="ARBA" id="ARBA00009347"/>
    </source>
</evidence>
<dbReference type="SUPFAM" id="SSF47203">
    <property type="entry name" value="Acyl-CoA dehydrogenase C-terminal domain-like"/>
    <property type="match status" value="1"/>
</dbReference>
<dbReference type="InterPro" id="IPR006091">
    <property type="entry name" value="Acyl-CoA_Oxase/DH_mid-dom"/>
</dbReference>
<comment type="cofactor">
    <cofactor evidence="1">
        <name>FAD</name>
        <dbReference type="ChEBI" id="CHEBI:57692"/>
    </cofactor>
</comment>
<evidence type="ECO:0000256" key="5">
    <source>
        <dbReference type="ARBA" id="ARBA00023002"/>
    </source>
</evidence>
<dbReference type="Pfam" id="PF00441">
    <property type="entry name" value="Acyl-CoA_dh_1"/>
    <property type="match status" value="1"/>
</dbReference>
<feature type="domain" description="Acyl-CoA oxidase/dehydrogenase middle" evidence="7">
    <location>
        <begin position="120"/>
        <end position="207"/>
    </location>
</feature>
<dbReference type="Proteomes" id="UP000238326">
    <property type="component" value="Unassembled WGS sequence"/>
</dbReference>
<evidence type="ECO:0000259" key="7">
    <source>
        <dbReference type="Pfam" id="PF02770"/>
    </source>
</evidence>
<dbReference type="InterPro" id="IPR037069">
    <property type="entry name" value="AcylCoA_DH/ox_N_sf"/>
</dbReference>
<keyword evidence="5" id="KW-0560">Oxidoreductase</keyword>
<sequence length="377" mass="40166">MDFSLNDDHLALRDAVQRFCTGEYPAEHRGNPETAAQGRQRWQAMAELGLLGLPFAADLGGSEQGAVELMLVAQELGRALGGGAWLAHTVLAGQLLARLGKLSQQQQWLPALASGERQAALALQEQGARYDWQRVQTRASRSAQGYLLNGRKTLVLHGDTADLLLVVARTSGADADRQGLSVFALDANTPGVQVQGFDTLDGRRAAHISLNQVELGAGQLLGEPGQAADAIEAVLDAANATLCAEAAGAVEALLVHSADHLRTRKQFGAPLAKFQVLQHRMADMAIALEQLKSMACAAAAAVQGDDAAQRRRVVSAAKAFASQQGRQIGLAAIQLHGGMGMTDECRVGHYSKRLMVIGQLFGDAAWHLQRIATHHRH</sequence>
<dbReference type="InterPro" id="IPR046373">
    <property type="entry name" value="Acyl-CoA_Oxase/DH_mid-dom_sf"/>
</dbReference>
<dbReference type="EMBL" id="PVLR01000056">
    <property type="protein sequence ID" value="PRD67530.1"/>
    <property type="molecule type" value="Genomic_DNA"/>
</dbReference>
<dbReference type="Pfam" id="PF02771">
    <property type="entry name" value="Acyl-CoA_dh_N"/>
    <property type="match status" value="1"/>
</dbReference>
<name>A0A2S9KAS0_9BURK</name>
<evidence type="ECO:0000256" key="1">
    <source>
        <dbReference type="ARBA" id="ARBA00001974"/>
    </source>
</evidence>
<dbReference type="Gene3D" id="1.20.140.10">
    <property type="entry name" value="Butyryl-CoA Dehydrogenase, subunit A, domain 3"/>
    <property type="match status" value="1"/>
</dbReference>
<evidence type="ECO:0000313" key="10">
    <source>
        <dbReference type="Proteomes" id="UP000238326"/>
    </source>
</evidence>
<gene>
    <name evidence="9" type="ORF">C6P61_15930</name>
</gene>
<evidence type="ECO:0000259" key="8">
    <source>
        <dbReference type="Pfam" id="PF02771"/>
    </source>
</evidence>
<feature type="domain" description="Acyl-CoA dehydrogenase/oxidase C-terminal" evidence="6">
    <location>
        <begin position="232"/>
        <end position="373"/>
    </location>
</feature>
<dbReference type="AlphaFoldDB" id="A0A2S9KAS0"/>
<dbReference type="InterPro" id="IPR009100">
    <property type="entry name" value="AcylCoA_DH/oxidase_NM_dom_sf"/>
</dbReference>
<evidence type="ECO:0000256" key="3">
    <source>
        <dbReference type="ARBA" id="ARBA00022630"/>
    </source>
</evidence>
<organism evidence="9 10">
    <name type="scientific">Malikia spinosa</name>
    <dbReference type="NCBI Taxonomy" id="86180"/>
    <lineage>
        <taxon>Bacteria</taxon>
        <taxon>Pseudomonadati</taxon>
        <taxon>Pseudomonadota</taxon>
        <taxon>Betaproteobacteria</taxon>
        <taxon>Burkholderiales</taxon>
        <taxon>Comamonadaceae</taxon>
        <taxon>Malikia</taxon>
    </lineage>
</organism>
<dbReference type="OrthoDB" id="9770681at2"/>
<protein>
    <submittedName>
        <fullName evidence="9">Acyl-CoA dehydrogenase</fullName>
    </submittedName>
</protein>
<dbReference type="PANTHER" id="PTHR43884">
    <property type="entry name" value="ACYL-COA DEHYDROGENASE"/>
    <property type="match status" value="1"/>
</dbReference>
<dbReference type="Gene3D" id="2.40.110.10">
    <property type="entry name" value="Butyryl-CoA Dehydrogenase, subunit A, domain 2"/>
    <property type="match status" value="1"/>
</dbReference>
<proteinExistence type="inferred from homology"/>
<accession>A0A2S9KAS0</accession>
<keyword evidence="10" id="KW-1185">Reference proteome</keyword>
<evidence type="ECO:0000313" key="9">
    <source>
        <dbReference type="EMBL" id="PRD67530.1"/>
    </source>
</evidence>
<dbReference type="GO" id="GO:0003995">
    <property type="term" value="F:acyl-CoA dehydrogenase activity"/>
    <property type="evidence" value="ECO:0007669"/>
    <property type="project" value="TreeGrafter"/>
</dbReference>
<evidence type="ECO:0000259" key="6">
    <source>
        <dbReference type="Pfam" id="PF00441"/>
    </source>
</evidence>
<dbReference type="RefSeq" id="WP_105730909.1">
    <property type="nucleotide sequence ID" value="NZ_PVLR01000056.1"/>
</dbReference>
<dbReference type="InterPro" id="IPR036250">
    <property type="entry name" value="AcylCo_DH-like_C"/>
</dbReference>
<dbReference type="Gene3D" id="1.10.540.10">
    <property type="entry name" value="Acyl-CoA dehydrogenase/oxidase, N-terminal domain"/>
    <property type="match status" value="1"/>
</dbReference>
<comment type="similarity">
    <text evidence="2">Belongs to the acyl-CoA dehydrogenase family.</text>
</comment>
<dbReference type="InterPro" id="IPR013786">
    <property type="entry name" value="AcylCoA_DH/ox_N"/>
</dbReference>
<dbReference type="CDD" id="cd00567">
    <property type="entry name" value="ACAD"/>
    <property type="match status" value="1"/>
</dbReference>
<keyword evidence="3" id="KW-0285">Flavoprotein</keyword>
<keyword evidence="4" id="KW-0274">FAD</keyword>
<evidence type="ECO:0000256" key="4">
    <source>
        <dbReference type="ARBA" id="ARBA00022827"/>
    </source>
</evidence>
<dbReference type="PANTHER" id="PTHR43884:SF20">
    <property type="entry name" value="ACYL-COA DEHYDROGENASE FADE28"/>
    <property type="match status" value="1"/>
</dbReference>
<feature type="domain" description="Acyl-CoA dehydrogenase/oxidase N-terminal" evidence="8">
    <location>
        <begin position="7"/>
        <end position="116"/>
    </location>
</feature>
<dbReference type="Pfam" id="PF02770">
    <property type="entry name" value="Acyl-CoA_dh_M"/>
    <property type="match status" value="1"/>
</dbReference>
<dbReference type="SUPFAM" id="SSF56645">
    <property type="entry name" value="Acyl-CoA dehydrogenase NM domain-like"/>
    <property type="match status" value="1"/>
</dbReference>
<reference evidence="9 10" key="1">
    <citation type="submission" date="2018-03" db="EMBL/GenBank/DDBJ databases">
        <title>Comparative genomics illustrates the genes involved in a hyperalkaliphilic mechanisms of Serpentinomonas isolated from highly-alkaline calcium-rich serpentinized springs.</title>
        <authorList>
            <person name="Suzuki S."/>
            <person name="Ishii S."/>
            <person name="Walworth N."/>
            <person name="Bird L."/>
            <person name="Kuenen J.G."/>
            <person name="Nealson K.H."/>
        </authorList>
    </citation>
    <scope>NUCLEOTIDE SEQUENCE [LARGE SCALE GENOMIC DNA]</scope>
    <source>
        <strain evidence="9 10">83</strain>
    </source>
</reference>
<dbReference type="InterPro" id="IPR009075">
    <property type="entry name" value="AcylCo_DH/oxidase_C"/>
</dbReference>
<dbReference type="GO" id="GO:0050660">
    <property type="term" value="F:flavin adenine dinucleotide binding"/>
    <property type="evidence" value="ECO:0007669"/>
    <property type="project" value="InterPro"/>
</dbReference>
<comment type="caution">
    <text evidence="9">The sequence shown here is derived from an EMBL/GenBank/DDBJ whole genome shotgun (WGS) entry which is preliminary data.</text>
</comment>